<feature type="domain" description="PHD-type" evidence="7">
    <location>
        <begin position="173"/>
        <end position="285"/>
    </location>
</feature>
<accession>A0A803LW21</accession>
<dbReference type="PANTHER" id="PTHR13793">
    <property type="entry name" value="PHD FINGER PROTEINS"/>
    <property type="match status" value="1"/>
</dbReference>
<dbReference type="InterPro" id="IPR034732">
    <property type="entry name" value="EPHD"/>
</dbReference>
<evidence type="ECO:0000256" key="1">
    <source>
        <dbReference type="ARBA" id="ARBA00022723"/>
    </source>
</evidence>
<dbReference type="InterPro" id="IPR013083">
    <property type="entry name" value="Znf_RING/FYVE/PHD"/>
</dbReference>
<name>A0A803LW21_CHEQI</name>
<dbReference type="GO" id="GO:0008270">
    <property type="term" value="F:zinc ion binding"/>
    <property type="evidence" value="ECO:0007669"/>
    <property type="project" value="UniProtKB-KW"/>
</dbReference>
<dbReference type="GO" id="GO:0005634">
    <property type="term" value="C:nucleus"/>
    <property type="evidence" value="ECO:0007669"/>
    <property type="project" value="UniProtKB-ARBA"/>
</dbReference>
<evidence type="ECO:0000256" key="2">
    <source>
        <dbReference type="ARBA" id="ARBA00022771"/>
    </source>
</evidence>
<feature type="compositionally biased region" description="Basic and acidic residues" evidence="5">
    <location>
        <begin position="81"/>
        <end position="98"/>
    </location>
</feature>
<dbReference type="CDD" id="cd15492">
    <property type="entry name" value="PHD_BRPF_JADE_like"/>
    <property type="match status" value="1"/>
</dbReference>
<evidence type="ECO:0000256" key="3">
    <source>
        <dbReference type="ARBA" id="ARBA00022833"/>
    </source>
</evidence>
<keyword evidence="1" id="KW-0479">Metal-binding</keyword>
<organism evidence="8 9">
    <name type="scientific">Chenopodium quinoa</name>
    <name type="common">Quinoa</name>
    <dbReference type="NCBI Taxonomy" id="63459"/>
    <lineage>
        <taxon>Eukaryota</taxon>
        <taxon>Viridiplantae</taxon>
        <taxon>Streptophyta</taxon>
        <taxon>Embryophyta</taxon>
        <taxon>Tracheophyta</taxon>
        <taxon>Spermatophyta</taxon>
        <taxon>Magnoliopsida</taxon>
        <taxon>eudicotyledons</taxon>
        <taxon>Gunneridae</taxon>
        <taxon>Pentapetalae</taxon>
        <taxon>Caryophyllales</taxon>
        <taxon>Chenopodiaceae</taxon>
        <taxon>Chenopodioideae</taxon>
        <taxon>Atripliceae</taxon>
        <taxon>Chenopodium</taxon>
    </lineage>
</organism>
<feature type="region of interest" description="Disordered" evidence="5">
    <location>
        <begin position="81"/>
        <end position="110"/>
    </location>
</feature>
<dbReference type="Pfam" id="PF13832">
    <property type="entry name" value="zf-HC5HC2H_2"/>
    <property type="match status" value="1"/>
</dbReference>
<evidence type="ECO:0000256" key="5">
    <source>
        <dbReference type="SAM" id="MobiDB-lite"/>
    </source>
</evidence>
<dbReference type="Gene3D" id="3.30.40.10">
    <property type="entry name" value="Zinc/RING finger domain, C3HC4 (zinc finger)"/>
    <property type="match status" value="2"/>
</dbReference>
<evidence type="ECO:0000256" key="4">
    <source>
        <dbReference type="PROSITE-ProRule" id="PRU00146"/>
    </source>
</evidence>
<dbReference type="InterPro" id="IPR011011">
    <property type="entry name" value="Znf_FYVE_PHD"/>
</dbReference>
<dbReference type="Gramene" id="AUR62019672-RA">
    <property type="protein sequence ID" value="AUR62019672-RA:cds"/>
    <property type="gene ID" value="AUR62019672"/>
</dbReference>
<keyword evidence="2 4" id="KW-0863">Zinc-finger</keyword>
<dbReference type="AlphaFoldDB" id="A0A803LW21"/>
<keyword evidence="3" id="KW-0862">Zinc</keyword>
<keyword evidence="9" id="KW-1185">Reference proteome</keyword>
<dbReference type="EnsemblPlants" id="AUR62019672-RA">
    <property type="protein sequence ID" value="AUR62019672-RA:cds"/>
    <property type="gene ID" value="AUR62019672"/>
</dbReference>
<dbReference type="PROSITE" id="PS50016">
    <property type="entry name" value="ZF_PHD_2"/>
    <property type="match status" value="1"/>
</dbReference>
<feature type="compositionally biased region" description="Acidic residues" evidence="5">
    <location>
        <begin position="99"/>
        <end position="110"/>
    </location>
</feature>
<dbReference type="InterPro" id="IPR050701">
    <property type="entry name" value="Histone_Mod_Regulator"/>
</dbReference>
<evidence type="ECO:0000313" key="9">
    <source>
        <dbReference type="Proteomes" id="UP000596660"/>
    </source>
</evidence>
<dbReference type="PROSITE" id="PS01359">
    <property type="entry name" value="ZF_PHD_1"/>
    <property type="match status" value="1"/>
</dbReference>
<dbReference type="Pfam" id="PF00628">
    <property type="entry name" value="PHD"/>
    <property type="match status" value="1"/>
</dbReference>
<dbReference type="Proteomes" id="UP000596660">
    <property type="component" value="Unplaced"/>
</dbReference>
<evidence type="ECO:0000259" key="7">
    <source>
        <dbReference type="PROSITE" id="PS51805"/>
    </source>
</evidence>
<dbReference type="InterPro" id="IPR001965">
    <property type="entry name" value="Znf_PHD"/>
</dbReference>
<dbReference type="GO" id="GO:0006357">
    <property type="term" value="P:regulation of transcription by RNA polymerase II"/>
    <property type="evidence" value="ECO:0007669"/>
    <property type="project" value="TreeGrafter"/>
</dbReference>
<dbReference type="InterPro" id="IPR019786">
    <property type="entry name" value="Zinc_finger_PHD-type_CS"/>
</dbReference>
<sequence length="305" mass="33845">ALPLSPSNLPAKKRKYARDYFFDFNDEKENIPPSITPPTPYCLPAKKRIWAFKPEFSPIKSPPPSLALPIDLNLEYDPSVESKMEGEDGEEESGRVEIEVEGDGEEEEAEDDDGILCVVCESTDGDPSDPIVFCDGCDLMVHSSCYGNPLVKGIPEGEWFCAQCSDSNSRPLAHKCCLCPVTKGAMKPTSDGRWAHIVCALLVPEVFFGDPEGRDGIDCSKIPKKRWRDRCYLCKQTKGCAIECSEPKCPLAFHVTCGLQEDLTIELKEGKNTGGIVAGFCKKHTELWKKQKQTGMFKIVARDEE</sequence>
<reference evidence="8" key="1">
    <citation type="journal article" date="2017" name="Nature">
        <title>The genome of Chenopodium quinoa.</title>
        <authorList>
            <person name="Jarvis D.E."/>
            <person name="Ho Y.S."/>
            <person name="Lightfoot D.J."/>
            <person name="Schmoeckel S.M."/>
            <person name="Li B."/>
            <person name="Borm T.J.A."/>
            <person name="Ohyanagi H."/>
            <person name="Mineta K."/>
            <person name="Michell C.T."/>
            <person name="Saber N."/>
            <person name="Kharbatia N.M."/>
            <person name="Rupper R.R."/>
            <person name="Sharp A.R."/>
            <person name="Dally N."/>
            <person name="Boughton B.A."/>
            <person name="Woo Y.H."/>
            <person name="Gao G."/>
            <person name="Schijlen E.G.W.M."/>
            <person name="Guo X."/>
            <person name="Momin A.A."/>
            <person name="Negrao S."/>
            <person name="Al-Babili S."/>
            <person name="Gehring C."/>
            <person name="Roessner U."/>
            <person name="Jung C."/>
            <person name="Murphy K."/>
            <person name="Arold S.T."/>
            <person name="Gojobori T."/>
            <person name="van der Linden C.G."/>
            <person name="van Loo E.N."/>
            <person name="Jellen E.N."/>
            <person name="Maughan P.J."/>
            <person name="Tester M."/>
        </authorList>
    </citation>
    <scope>NUCLEOTIDE SEQUENCE [LARGE SCALE GENOMIC DNA]</scope>
    <source>
        <strain evidence="8">cv. PI 614886</strain>
    </source>
</reference>
<dbReference type="PANTHER" id="PTHR13793:SF148">
    <property type="entry name" value="RING_FYVE_PHD ZINC FINGER SUPERFAMILY PROTEIN"/>
    <property type="match status" value="1"/>
</dbReference>
<reference evidence="8" key="2">
    <citation type="submission" date="2021-03" db="UniProtKB">
        <authorList>
            <consortium name="EnsemblPlants"/>
        </authorList>
    </citation>
    <scope>IDENTIFICATION</scope>
</reference>
<dbReference type="SUPFAM" id="SSF57903">
    <property type="entry name" value="FYVE/PHD zinc finger"/>
    <property type="match status" value="1"/>
</dbReference>
<evidence type="ECO:0000313" key="8">
    <source>
        <dbReference type="EnsemblPlants" id="AUR62019672-RA:cds"/>
    </source>
</evidence>
<dbReference type="InterPro" id="IPR019787">
    <property type="entry name" value="Znf_PHD-finger"/>
</dbReference>
<evidence type="ECO:0000259" key="6">
    <source>
        <dbReference type="PROSITE" id="PS50016"/>
    </source>
</evidence>
<protein>
    <submittedName>
        <fullName evidence="8">Uncharacterized protein</fullName>
    </submittedName>
</protein>
<dbReference type="OMA" id="RWKGKCY"/>
<dbReference type="PROSITE" id="PS51805">
    <property type="entry name" value="EPHD"/>
    <property type="match status" value="1"/>
</dbReference>
<proteinExistence type="predicted"/>
<dbReference type="SMART" id="SM00249">
    <property type="entry name" value="PHD"/>
    <property type="match status" value="2"/>
</dbReference>
<feature type="domain" description="PHD-type" evidence="6">
    <location>
        <begin position="114"/>
        <end position="167"/>
    </location>
</feature>